<evidence type="ECO:0000313" key="3">
    <source>
        <dbReference type="Proteomes" id="UP000792457"/>
    </source>
</evidence>
<evidence type="ECO:0000313" key="2">
    <source>
        <dbReference type="EMBL" id="KAG8229186.1"/>
    </source>
</evidence>
<dbReference type="AlphaFoldDB" id="A0A8K0K6B2"/>
<feature type="region of interest" description="Disordered" evidence="1">
    <location>
        <begin position="1"/>
        <end position="47"/>
    </location>
</feature>
<comment type="caution">
    <text evidence="2">The sequence shown here is derived from an EMBL/GenBank/DDBJ whole genome shotgun (WGS) entry which is preliminary data.</text>
</comment>
<feature type="compositionally biased region" description="Acidic residues" evidence="1">
    <location>
        <begin position="24"/>
        <end position="37"/>
    </location>
</feature>
<feature type="compositionally biased region" description="Acidic residues" evidence="1">
    <location>
        <begin position="1"/>
        <end position="13"/>
    </location>
</feature>
<feature type="compositionally biased region" description="Polar residues" evidence="1">
    <location>
        <begin position="170"/>
        <end position="179"/>
    </location>
</feature>
<keyword evidence="3" id="KW-1185">Reference proteome</keyword>
<feature type="compositionally biased region" description="Basic and acidic residues" evidence="1">
    <location>
        <begin position="189"/>
        <end position="210"/>
    </location>
</feature>
<sequence length="246" mass="27385">MFEEYDDDEEEEMMALKQCKRSMEEEDDDDEEGENTDDPNSKSRRRRFTLSKLLSSAMKTDVEQAADMALMSHQDYLEADESERRKEEGEGEEDEPVASSWRRSSLGIAPEMSSTLRHRSHPGTRSRRSSSLSARSEHVLQQPSSSVSVRSSFQSNRIPPLSEEEEPQVGVTSVTTTPTHGKGPAVIAAKDEPPGRGRDERDPSDPGRPDPDDEPPDGGVSGSSDGEGARKIWAYIKFVWALIESL</sequence>
<gene>
    <name evidence="2" type="ORF">J437_LFUL001058</name>
</gene>
<feature type="compositionally biased region" description="Basic residues" evidence="1">
    <location>
        <begin position="116"/>
        <end position="128"/>
    </location>
</feature>
<proteinExistence type="predicted"/>
<name>A0A8K0K6B2_LADFU</name>
<evidence type="ECO:0000256" key="1">
    <source>
        <dbReference type="SAM" id="MobiDB-lite"/>
    </source>
</evidence>
<accession>A0A8K0K6B2</accession>
<dbReference type="EMBL" id="KZ308415">
    <property type="protein sequence ID" value="KAG8229186.1"/>
    <property type="molecule type" value="Genomic_DNA"/>
</dbReference>
<organism evidence="2 3">
    <name type="scientific">Ladona fulva</name>
    <name type="common">Scarce chaser dragonfly</name>
    <name type="synonym">Libellula fulva</name>
    <dbReference type="NCBI Taxonomy" id="123851"/>
    <lineage>
        <taxon>Eukaryota</taxon>
        <taxon>Metazoa</taxon>
        <taxon>Ecdysozoa</taxon>
        <taxon>Arthropoda</taxon>
        <taxon>Hexapoda</taxon>
        <taxon>Insecta</taxon>
        <taxon>Pterygota</taxon>
        <taxon>Palaeoptera</taxon>
        <taxon>Odonata</taxon>
        <taxon>Epiprocta</taxon>
        <taxon>Anisoptera</taxon>
        <taxon>Libelluloidea</taxon>
        <taxon>Libellulidae</taxon>
        <taxon>Ladona</taxon>
    </lineage>
</organism>
<protein>
    <submittedName>
        <fullName evidence="2">Uncharacterized protein</fullName>
    </submittedName>
</protein>
<feature type="non-terminal residue" evidence="2">
    <location>
        <position position="246"/>
    </location>
</feature>
<reference evidence="2" key="1">
    <citation type="submission" date="2013-04" db="EMBL/GenBank/DDBJ databases">
        <authorList>
            <person name="Qu J."/>
            <person name="Murali S.C."/>
            <person name="Bandaranaike D."/>
            <person name="Bellair M."/>
            <person name="Blankenburg K."/>
            <person name="Chao H."/>
            <person name="Dinh H."/>
            <person name="Doddapaneni H."/>
            <person name="Downs B."/>
            <person name="Dugan-Rocha S."/>
            <person name="Elkadiri S."/>
            <person name="Gnanaolivu R.D."/>
            <person name="Hernandez B."/>
            <person name="Javaid M."/>
            <person name="Jayaseelan J.C."/>
            <person name="Lee S."/>
            <person name="Li M."/>
            <person name="Ming W."/>
            <person name="Munidasa M."/>
            <person name="Muniz J."/>
            <person name="Nguyen L."/>
            <person name="Ongeri F."/>
            <person name="Osuji N."/>
            <person name="Pu L.-L."/>
            <person name="Puazo M."/>
            <person name="Qu C."/>
            <person name="Quiroz J."/>
            <person name="Raj R."/>
            <person name="Weissenberger G."/>
            <person name="Xin Y."/>
            <person name="Zou X."/>
            <person name="Han Y."/>
            <person name="Richards S."/>
            <person name="Worley K."/>
            <person name="Muzny D."/>
            <person name="Gibbs R."/>
        </authorList>
    </citation>
    <scope>NUCLEOTIDE SEQUENCE</scope>
    <source>
        <strain evidence="2">Sampled in the wild</strain>
    </source>
</reference>
<feature type="compositionally biased region" description="Low complexity" evidence="1">
    <location>
        <begin position="129"/>
        <end position="155"/>
    </location>
</feature>
<reference evidence="2" key="2">
    <citation type="submission" date="2017-10" db="EMBL/GenBank/DDBJ databases">
        <title>Ladona fulva Genome sequencing and assembly.</title>
        <authorList>
            <person name="Murali S."/>
            <person name="Richards S."/>
            <person name="Bandaranaike D."/>
            <person name="Bellair M."/>
            <person name="Blankenburg K."/>
            <person name="Chao H."/>
            <person name="Dinh H."/>
            <person name="Doddapaneni H."/>
            <person name="Dugan-Rocha S."/>
            <person name="Elkadiri S."/>
            <person name="Gnanaolivu R."/>
            <person name="Hernandez B."/>
            <person name="Skinner E."/>
            <person name="Javaid M."/>
            <person name="Lee S."/>
            <person name="Li M."/>
            <person name="Ming W."/>
            <person name="Munidasa M."/>
            <person name="Muniz J."/>
            <person name="Nguyen L."/>
            <person name="Hughes D."/>
            <person name="Osuji N."/>
            <person name="Pu L.-L."/>
            <person name="Puazo M."/>
            <person name="Qu C."/>
            <person name="Quiroz J."/>
            <person name="Raj R."/>
            <person name="Weissenberger G."/>
            <person name="Xin Y."/>
            <person name="Zou X."/>
            <person name="Han Y."/>
            <person name="Worley K."/>
            <person name="Muzny D."/>
            <person name="Gibbs R."/>
        </authorList>
    </citation>
    <scope>NUCLEOTIDE SEQUENCE</scope>
    <source>
        <strain evidence="2">Sampled in the wild</strain>
    </source>
</reference>
<feature type="region of interest" description="Disordered" evidence="1">
    <location>
        <begin position="65"/>
        <end position="227"/>
    </location>
</feature>
<dbReference type="Proteomes" id="UP000792457">
    <property type="component" value="Unassembled WGS sequence"/>
</dbReference>